<feature type="domain" description="Gp5/Type VI secretion system Vgr C-terminal trimerisation" evidence="5">
    <location>
        <begin position="479"/>
        <end position="562"/>
    </location>
</feature>
<evidence type="ECO:0000259" key="5">
    <source>
        <dbReference type="Pfam" id="PF22178"/>
    </source>
</evidence>
<dbReference type="Gene3D" id="4.10.220.110">
    <property type="match status" value="1"/>
</dbReference>
<comment type="similarity">
    <text evidence="2">Belongs to the VgrG protein family.</text>
</comment>
<evidence type="ECO:0000259" key="4">
    <source>
        <dbReference type="Pfam" id="PF04717"/>
    </source>
</evidence>
<dbReference type="Pfam" id="PF05954">
    <property type="entry name" value="Phage_GPD"/>
    <property type="match status" value="1"/>
</dbReference>
<evidence type="ECO:0000313" key="7">
    <source>
        <dbReference type="Proteomes" id="UP001237737"/>
    </source>
</evidence>
<dbReference type="PANTHER" id="PTHR32305:SF15">
    <property type="entry name" value="PROTEIN RHSA-RELATED"/>
    <property type="match status" value="1"/>
</dbReference>
<evidence type="ECO:0000256" key="3">
    <source>
        <dbReference type="ARBA" id="ARBA00022525"/>
    </source>
</evidence>
<dbReference type="SUPFAM" id="SSF69279">
    <property type="entry name" value="Phage tail proteins"/>
    <property type="match status" value="2"/>
</dbReference>
<dbReference type="InterPro" id="IPR006531">
    <property type="entry name" value="Gp5/Vgr_OB"/>
</dbReference>
<dbReference type="Pfam" id="PF04717">
    <property type="entry name" value="Phage_base_V"/>
    <property type="match status" value="1"/>
</dbReference>
<dbReference type="NCBIfam" id="TIGR03361">
    <property type="entry name" value="VI_Rhs_Vgr"/>
    <property type="match status" value="1"/>
</dbReference>
<dbReference type="EMBL" id="JAUSSK010000003">
    <property type="protein sequence ID" value="MDQ0010195.1"/>
    <property type="molecule type" value="Genomic_DNA"/>
</dbReference>
<keyword evidence="3" id="KW-0964">Secreted</keyword>
<dbReference type="Gene3D" id="3.55.50.10">
    <property type="entry name" value="Baseplate protein-like domains"/>
    <property type="match status" value="1"/>
</dbReference>
<keyword evidence="7" id="KW-1185">Reference proteome</keyword>
<dbReference type="InterPro" id="IPR006533">
    <property type="entry name" value="T6SS_Vgr_RhsGE"/>
</dbReference>
<evidence type="ECO:0000256" key="1">
    <source>
        <dbReference type="ARBA" id="ARBA00004613"/>
    </source>
</evidence>
<gene>
    <name evidence="6" type="ORF">J2T07_002385</name>
</gene>
<feature type="domain" description="Gp5/Type VI secretion system Vgr protein OB-fold" evidence="4">
    <location>
        <begin position="394"/>
        <end position="462"/>
    </location>
</feature>
<comment type="subcellular location">
    <subcellularLocation>
        <location evidence="1">Secreted</location>
    </subcellularLocation>
</comment>
<dbReference type="Pfam" id="PF22178">
    <property type="entry name" value="Gp5_trimer_C"/>
    <property type="match status" value="1"/>
</dbReference>
<sequence length="654" mass="71478">MAHAITLSSRMGDALLFANMTAKEELGRLFDLRIEAISKNAQADLRALLGTSMTVKTVTPQGDVRYFNGIVAEAEQGAFISIQNVRYAVYAFRIVPTPWLLRQTSDCRIYKGKTVPQIVREVLAEFGYGDVRLALSASYTARDYCVQYRESYFDFISRLMEQEGIYYFFTHASSSHTMVLADALGAHAPRPGFETLPYAPPTERGHRMKASVSDWSVARSVNPTRVRMDDHDYQRPKASLLANEQVTDGPDVHSVPGLEIYDYPYASVGYAQQVADGQHFARVRVDALNVRDAISEGSTDAVGLATGDLFTLKDFPLADANQEYLVIGSMTRLVEVDYQAGGVEPDRDEAPFACRFRVIRSRQPFRSAQVTPRPSIAGVQTAVVFGETDEDIQVDGQGRVQVTFFWNSPGKPRADQSCPVRVGSSWAGKRWGAQFVPRVGQEVVVAFLDGNPDRPLIIGSVYNQDHMPPYPLPDQKTRSGVVSRSLMGNAGEANEIRFEDRKGAEELLLHAQRDLRHEAENDHVSTIERDETADIKRDRRHDVGRDDSLRVGRRLRIEAGEEIELVTGLARIVMKRTGEIEIVGTTLRLAGTGAINLTAGGAASITSGAAVSLTAGATVTVNATAAIAVTAGAALMLSSTAGPAVLKGMPPLLL</sequence>
<dbReference type="InterPro" id="IPR017847">
    <property type="entry name" value="T6SS_RhsGE_Vgr_subset"/>
</dbReference>
<dbReference type="SUPFAM" id="SSF69349">
    <property type="entry name" value="Phage fibre proteins"/>
    <property type="match status" value="1"/>
</dbReference>
<organism evidence="6 7">
    <name type="scientific">Luteibacter jiangsuensis</name>
    <dbReference type="NCBI Taxonomy" id="637577"/>
    <lineage>
        <taxon>Bacteria</taxon>
        <taxon>Pseudomonadati</taxon>
        <taxon>Pseudomonadota</taxon>
        <taxon>Gammaproteobacteria</taxon>
        <taxon>Lysobacterales</taxon>
        <taxon>Rhodanobacteraceae</taxon>
        <taxon>Luteibacter</taxon>
    </lineage>
</organism>
<dbReference type="PANTHER" id="PTHR32305">
    <property type="match status" value="1"/>
</dbReference>
<evidence type="ECO:0000313" key="6">
    <source>
        <dbReference type="EMBL" id="MDQ0010195.1"/>
    </source>
</evidence>
<proteinExistence type="inferred from homology"/>
<dbReference type="InterPro" id="IPR054030">
    <property type="entry name" value="Gp5_Vgr_C"/>
</dbReference>
<protein>
    <submittedName>
        <fullName evidence="6">Type VI secretion system secreted protein VgrG</fullName>
    </submittedName>
</protein>
<dbReference type="SUPFAM" id="SSF69255">
    <property type="entry name" value="gp5 N-terminal domain-like"/>
    <property type="match status" value="1"/>
</dbReference>
<evidence type="ECO:0000256" key="2">
    <source>
        <dbReference type="ARBA" id="ARBA00005558"/>
    </source>
</evidence>
<dbReference type="Proteomes" id="UP001237737">
    <property type="component" value="Unassembled WGS sequence"/>
</dbReference>
<dbReference type="Gene3D" id="2.30.110.50">
    <property type="match status" value="1"/>
</dbReference>
<dbReference type="InterPro" id="IPR050708">
    <property type="entry name" value="T6SS_VgrG/RHS"/>
</dbReference>
<name>A0ABT9SZM8_9GAMM</name>
<accession>A0ABT9SZM8</accession>
<dbReference type="NCBIfam" id="TIGR01646">
    <property type="entry name" value="vgr_GE"/>
    <property type="match status" value="1"/>
</dbReference>
<reference evidence="6 7" key="1">
    <citation type="submission" date="2023-07" db="EMBL/GenBank/DDBJ databases">
        <title>Sorghum-associated microbial communities from plants grown in Nebraska, USA.</title>
        <authorList>
            <person name="Schachtman D."/>
        </authorList>
    </citation>
    <scope>NUCLEOTIDE SEQUENCE [LARGE SCALE GENOMIC DNA]</scope>
    <source>
        <strain evidence="6 7">CC60</strain>
    </source>
</reference>
<comment type="caution">
    <text evidence="6">The sequence shown here is derived from an EMBL/GenBank/DDBJ whole genome shotgun (WGS) entry which is preliminary data.</text>
</comment>
<dbReference type="RefSeq" id="WP_306850257.1">
    <property type="nucleotide sequence ID" value="NZ_JAUSSK010000003.1"/>
</dbReference>
<dbReference type="Gene3D" id="2.40.50.230">
    <property type="entry name" value="Gp5 N-terminal domain"/>
    <property type="match status" value="1"/>
</dbReference>
<dbReference type="InterPro" id="IPR037026">
    <property type="entry name" value="Vgr_OB-fold_dom_sf"/>
</dbReference>